<proteinExistence type="predicted"/>
<evidence type="ECO:0000313" key="2">
    <source>
        <dbReference type="Proteomes" id="UP000652761"/>
    </source>
</evidence>
<reference evidence="1" key="1">
    <citation type="submission" date="2017-07" db="EMBL/GenBank/DDBJ databases">
        <title>Taro Niue Genome Assembly and Annotation.</title>
        <authorList>
            <person name="Atibalentja N."/>
            <person name="Keating K."/>
            <person name="Fields C.J."/>
        </authorList>
    </citation>
    <scope>NUCLEOTIDE SEQUENCE</scope>
    <source>
        <strain evidence="1">Niue_2</strain>
        <tissue evidence="1">Leaf</tissue>
    </source>
</reference>
<gene>
    <name evidence="1" type="ORF">Taro_015601</name>
</gene>
<evidence type="ECO:0000313" key="1">
    <source>
        <dbReference type="EMBL" id="MQL83114.1"/>
    </source>
</evidence>
<dbReference type="Proteomes" id="UP000652761">
    <property type="component" value="Unassembled WGS sequence"/>
</dbReference>
<name>A0A843UMN6_COLES</name>
<organism evidence="1 2">
    <name type="scientific">Colocasia esculenta</name>
    <name type="common">Wild taro</name>
    <name type="synonym">Arum esculentum</name>
    <dbReference type="NCBI Taxonomy" id="4460"/>
    <lineage>
        <taxon>Eukaryota</taxon>
        <taxon>Viridiplantae</taxon>
        <taxon>Streptophyta</taxon>
        <taxon>Embryophyta</taxon>
        <taxon>Tracheophyta</taxon>
        <taxon>Spermatophyta</taxon>
        <taxon>Magnoliopsida</taxon>
        <taxon>Liliopsida</taxon>
        <taxon>Araceae</taxon>
        <taxon>Aroideae</taxon>
        <taxon>Colocasieae</taxon>
        <taxon>Colocasia</taxon>
    </lineage>
</organism>
<accession>A0A843UMN6</accession>
<dbReference type="AlphaFoldDB" id="A0A843UMN6"/>
<dbReference type="EMBL" id="NMUH01000675">
    <property type="protein sequence ID" value="MQL83114.1"/>
    <property type="molecule type" value="Genomic_DNA"/>
</dbReference>
<comment type="caution">
    <text evidence="1">The sequence shown here is derived from an EMBL/GenBank/DDBJ whole genome shotgun (WGS) entry which is preliminary data.</text>
</comment>
<sequence>MGEASGKQGSLLLLANQCFLVGRWEHHVSCCGSNLMKRGRGGWSEGEGQNICTGNGVIKAPLIAKACHQVLANANSKVLKTAV</sequence>
<protein>
    <submittedName>
        <fullName evidence="1">Uncharacterized protein</fullName>
    </submittedName>
</protein>
<keyword evidence="2" id="KW-1185">Reference proteome</keyword>